<dbReference type="InterPro" id="IPR001330">
    <property type="entry name" value="Prenyltrans"/>
</dbReference>
<keyword evidence="5" id="KW-0677">Repeat</keyword>
<dbReference type="GO" id="GO:0005968">
    <property type="term" value="C:Rab-protein geranylgeranyltransferase complex"/>
    <property type="evidence" value="ECO:0007669"/>
    <property type="project" value="UniProtKB-UniRule"/>
</dbReference>
<sequence length="326" mass="35928">MTSNPSIDSEHVYNFLLNNLNDRLSIEGFAYEPIKLGGIYWTLTGISLLKGQVNDIIHPRLNRRLEDLAVEIIEGSRNADGGFGNAPGHASSITATHYAILSLCVLKRHDIIDKEQTAKFISDLQNDDGSFNCDYFGEADARHVYSSVICLSLLGALGRVNVNKTLRFLLSCQNLDGGFGWYPKGESHAAAAFCCVGALGELDALHMVNLDALGMWLAERQTAGGGCNGRAEKSPDICYSWWVLSALHNIGRFEWFDAEKLVSFICKSQNKVDGGIAYFPGFMGDIFHTFFALAALSLVDHQRFGLTPIHPRYATTFIGMEAFKTM</sequence>
<comment type="caution">
    <text evidence="10">The sequence shown here is derived from an EMBL/GenBank/DDBJ whole genome shotgun (WGS) entry which is preliminary data.</text>
</comment>
<evidence type="ECO:0000256" key="4">
    <source>
        <dbReference type="ARBA" id="ARBA00022723"/>
    </source>
</evidence>
<dbReference type="GO" id="GO:0004663">
    <property type="term" value="F:Rab geranylgeranyltransferase activity"/>
    <property type="evidence" value="ECO:0007669"/>
    <property type="project" value="UniProtKB-UniRule"/>
</dbReference>
<dbReference type="Pfam" id="PF00432">
    <property type="entry name" value="Prenyltrans"/>
    <property type="match status" value="1"/>
</dbReference>
<dbReference type="Gene3D" id="1.50.10.20">
    <property type="match status" value="1"/>
</dbReference>
<gene>
    <name evidence="10" type="ORF">X943_001896</name>
</gene>
<comment type="catalytic activity">
    <reaction evidence="7 8">
        <text>geranylgeranyl diphosphate + L-cysteinyl-[protein] = S-geranylgeranyl-L-cysteinyl-[protein] + diphosphate</text>
        <dbReference type="Rhea" id="RHEA:21240"/>
        <dbReference type="Rhea" id="RHEA-COMP:10131"/>
        <dbReference type="Rhea" id="RHEA-COMP:11537"/>
        <dbReference type="ChEBI" id="CHEBI:29950"/>
        <dbReference type="ChEBI" id="CHEBI:33019"/>
        <dbReference type="ChEBI" id="CHEBI:57533"/>
        <dbReference type="ChEBI" id="CHEBI:86021"/>
        <dbReference type="EC" id="2.5.1.60"/>
    </reaction>
</comment>
<evidence type="ECO:0000256" key="7">
    <source>
        <dbReference type="ARBA" id="ARBA00047658"/>
    </source>
</evidence>
<dbReference type="PANTHER" id="PTHR11774:SF11">
    <property type="entry name" value="GERANYLGERANYL TRANSFERASE TYPE-2 SUBUNIT BETA"/>
    <property type="match status" value="1"/>
</dbReference>
<organism evidence="10 11">
    <name type="scientific">Babesia divergens</name>
    <dbReference type="NCBI Taxonomy" id="32595"/>
    <lineage>
        <taxon>Eukaryota</taxon>
        <taxon>Sar</taxon>
        <taxon>Alveolata</taxon>
        <taxon>Apicomplexa</taxon>
        <taxon>Aconoidasida</taxon>
        <taxon>Piroplasmida</taxon>
        <taxon>Babesiidae</taxon>
        <taxon>Babesia</taxon>
    </lineage>
</organism>
<keyword evidence="4 8" id="KW-0479">Metal-binding</keyword>
<evidence type="ECO:0000256" key="3">
    <source>
        <dbReference type="ARBA" id="ARBA00022679"/>
    </source>
</evidence>
<dbReference type="InterPro" id="IPR008930">
    <property type="entry name" value="Terpenoid_cyclase/PrenylTrfase"/>
</dbReference>
<reference evidence="10" key="2">
    <citation type="submission" date="2021-05" db="EMBL/GenBank/DDBJ databases">
        <authorList>
            <person name="Pain A."/>
        </authorList>
    </citation>
    <scope>NUCLEOTIDE SEQUENCE</scope>
    <source>
        <strain evidence="10">1802A</strain>
    </source>
</reference>
<evidence type="ECO:0000256" key="2">
    <source>
        <dbReference type="ARBA" id="ARBA00022602"/>
    </source>
</evidence>
<dbReference type="GO" id="GO:0046872">
    <property type="term" value="F:metal ion binding"/>
    <property type="evidence" value="ECO:0007669"/>
    <property type="project" value="UniProtKB-KW"/>
</dbReference>
<dbReference type="Proteomes" id="UP001195914">
    <property type="component" value="Unassembled WGS sequence"/>
</dbReference>
<evidence type="ECO:0000313" key="10">
    <source>
        <dbReference type="EMBL" id="KAK1937440.1"/>
    </source>
</evidence>
<keyword evidence="11" id="KW-1185">Reference proteome</keyword>
<dbReference type="InterPro" id="IPR026873">
    <property type="entry name" value="Ptb1"/>
</dbReference>
<dbReference type="CDD" id="cd02894">
    <property type="entry name" value="GGTase-II"/>
    <property type="match status" value="1"/>
</dbReference>
<keyword evidence="2 8" id="KW-0637">Prenyltransferase</keyword>
<evidence type="ECO:0000259" key="9">
    <source>
        <dbReference type="Pfam" id="PF00432"/>
    </source>
</evidence>
<comment type="similarity">
    <text evidence="1 8">Belongs to the protein prenyltransferase subunit beta family.</text>
</comment>
<evidence type="ECO:0000256" key="6">
    <source>
        <dbReference type="ARBA" id="ARBA00022833"/>
    </source>
</evidence>
<comment type="cofactor">
    <cofactor evidence="8">
        <name>Zn(2+)</name>
        <dbReference type="ChEBI" id="CHEBI:29105"/>
    </cofactor>
    <text evidence="8">Binds 1 zinc ion per subunit.</text>
</comment>
<evidence type="ECO:0000256" key="1">
    <source>
        <dbReference type="ARBA" id="ARBA00010497"/>
    </source>
</evidence>
<accession>A0AAD9GFH6</accession>
<keyword evidence="6 8" id="KW-0862">Zinc</keyword>
<keyword evidence="3 8" id="KW-0808">Transferase</keyword>
<evidence type="ECO:0000256" key="8">
    <source>
        <dbReference type="RuleBase" id="RU365076"/>
    </source>
</evidence>
<reference evidence="10" key="1">
    <citation type="journal article" date="2014" name="Nucleic Acids Res.">
        <title>The evolutionary dynamics of variant antigen genes in Babesia reveal a history of genomic innovation underlying host-parasite interaction.</title>
        <authorList>
            <person name="Jackson A.P."/>
            <person name="Otto T.D."/>
            <person name="Darby A."/>
            <person name="Ramaprasad A."/>
            <person name="Xia D."/>
            <person name="Echaide I.E."/>
            <person name="Farber M."/>
            <person name="Gahlot S."/>
            <person name="Gamble J."/>
            <person name="Gupta D."/>
            <person name="Gupta Y."/>
            <person name="Jackson L."/>
            <person name="Malandrin L."/>
            <person name="Malas T.B."/>
            <person name="Moussa E."/>
            <person name="Nair M."/>
            <person name="Reid A.J."/>
            <person name="Sanders M."/>
            <person name="Sharma J."/>
            <person name="Tracey A."/>
            <person name="Quail M.A."/>
            <person name="Weir W."/>
            <person name="Wastling J.M."/>
            <person name="Hall N."/>
            <person name="Willadsen P."/>
            <person name="Lingelbach K."/>
            <person name="Shiels B."/>
            <person name="Tait A."/>
            <person name="Berriman M."/>
            <person name="Allred D.R."/>
            <person name="Pain A."/>
        </authorList>
    </citation>
    <scope>NUCLEOTIDE SEQUENCE</scope>
    <source>
        <strain evidence="10">1802A</strain>
    </source>
</reference>
<feature type="domain" description="Prenyltransferase alpha-alpha toroid" evidence="9">
    <location>
        <begin position="10"/>
        <end position="314"/>
    </location>
</feature>
<evidence type="ECO:0000256" key="5">
    <source>
        <dbReference type="ARBA" id="ARBA00022737"/>
    </source>
</evidence>
<name>A0AAD9GFH6_BABDI</name>
<dbReference type="SUPFAM" id="SSF48239">
    <property type="entry name" value="Terpenoid cyclases/Protein prenyltransferases"/>
    <property type="match status" value="1"/>
</dbReference>
<evidence type="ECO:0000313" key="11">
    <source>
        <dbReference type="Proteomes" id="UP001195914"/>
    </source>
</evidence>
<dbReference type="PANTHER" id="PTHR11774">
    <property type="entry name" value="GERANYLGERANYL TRANSFERASE TYPE BETA SUBUNIT"/>
    <property type="match status" value="1"/>
</dbReference>
<comment type="function">
    <text evidence="8">Catalyzes the transfer of a geranylgeranyl moiety from geranylgeranyl diphosphate to both cysteines of proteins with the C-terminal sequence -XXCC, -XCXC and -CCXX.</text>
</comment>
<dbReference type="AlphaFoldDB" id="A0AAD9GFH6"/>
<dbReference type="InterPro" id="IPR045089">
    <property type="entry name" value="PGGT1B-like"/>
</dbReference>
<dbReference type="EMBL" id="JAHBMH010000033">
    <property type="protein sequence ID" value="KAK1937440.1"/>
    <property type="molecule type" value="Genomic_DNA"/>
</dbReference>
<protein>
    <recommendedName>
        <fullName evidence="8">Geranylgeranyl transferase type-2 subunit beta</fullName>
        <ecNumber evidence="8">2.5.1.60</ecNumber>
    </recommendedName>
</protein>
<dbReference type="EC" id="2.5.1.60" evidence="8"/>
<proteinExistence type="inferred from homology"/>